<keyword evidence="1" id="KW-1133">Transmembrane helix</keyword>
<dbReference type="PATRIC" id="fig|1158614.3.peg.174"/>
<dbReference type="EMBL" id="AJDQ01000002">
    <property type="protein sequence ID" value="EOI58998.1"/>
    <property type="molecule type" value="Genomic_DNA"/>
</dbReference>
<reference evidence="3 5" key="2">
    <citation type="submission" date="2013-03" db="EMBL/GenBank/DDBJ databases">
        <title>The Genome Sequence of Enterococcus gilvus ATCC BAA-350 (PacBio/Illumina hybrid assembly).</title>
        <authorList>
            <consortium name="The Broad Institute Genomics Platform"/>
            <consortium name="The Broad Institute Genome Sequencing Center for Infectious Disease"/>
            <person name="Earl A."/>
            <person name="Russ C."/>
            <person name="Gilmore M."/>
            <person name="Surin D."/>
            <person name="Walker B."/>
            <person name="Young S."/>
            <person name="Zeng Q."/>
            <person name="Gargeya S."/>
            <person name="Fitzgerald M."/>
            <person name="Haas B."/>
            <person name="Abouelleil A."/>
            <person name="Allen A.W."/>
            <person name="Alvarado L."/>
            <person name="Arachchi H.M."/>
            <person name="Berlin A.M."/>
            <person name="Chapman S.B."/>
            <person name="Gainer-Dewar J."/>
            <person name="Goldberg J."/>
            <person name="Griggs A."/>
            <person name="Gujja S."/>
            <person name="Hansen M."/>
            <person name="Howarth C."/>
            <person name="Imamovic A."/>
            <person name="Ireland A."/>
            <person name="Larimer J."/>
            <person name="McCowan C."/>
            <person name="Murphy C."/>
            <person name="Pearson M."/>
            <person name="Poon T.W."/>
            <person name="Priest M."/>
            <person name="Roberts A."/>
            <person name="Saif S."/>
            <person name="Shea T."/>
            <person name="Sisk P."/>
            <person name="Sykes S."/>
            <person name="Wortman J."/>
            <person name="Nusbaum C."/>
            <person name="Birren B."/>
        </authorList>
    </citation>
    <scope>NUCLEOTIDE SEQUENCE [LARGE SCALE GENOMIC DNA]</scope>
    <source>
        <strain evidence="3 5">ATCC BAA-350</strain>
    </source>
</reference>
<evidence type="ECO:0000313" key="3">
    <source>
        <dbReference type="EMBL" id="EOW79125.1"/>
    </source>
</evidence>
<name>R2XWV0_9ENTE</name>
<keyword evidence="1" id="KW-0472">Membrane</keyword>
<proteinExistence type="predicted"/>
<dbReference type="Proteomes" id="UP000014160">
    <property type="component" value="Unassembled WGS sequence"/>
</dbReference>
<keyword evidence="1" id="KW-0812">Transmembrane</keyword>
<accession>R2XWV0</accession>
<organism evidence="2 4">
    <name type="scientific">Enterococcus gilvus ATCC BAA-350</name>
    <dbReference type="NCBI Taxonomy" id="1158614"/>
    <lineage>
        <taxon>Bacteria</taxon>
        <taxon>Bacillati</taxon>
        <taxon>Bacillota</taxon>
        <taxon>Bacilli</taxon>
        <taxon>Lactobacillales</taxon>
        <taxon>Enterococcaceae</taxon>
        <taxon>Enterococcus</taxon>
    </lineage>
</organism>
<dbReference type="Proteomes" id="UP000013750">
    <property type="component" value="Unassembled WGS sequence"/>
</dbReference>
<reference evidence="2 4" key="1">
    <citation type="submission" date="2013-02" db="EMBL/GenBank/DDBJ databases">
        <title>The Genome Sequence of Enterococcus gilvus ATCC BAA-350.</title>
        <authorList>
            <consortium name="The Broad Institute Genome Sequencing Platform"/>
            <consortium name="The Broad Institute Genome Sequencing Center for Infectious Disease"/>
            <person name="Earl A.M."/>
            <person name="Gilmore M.S."/>
            <person name="Lebreton F."/>
            <person name="Walker B."/>
            <person name="Young S.K."/>
            <person name="Zeng Q."/>
            <person name="Gargeya S."/>
            <person name="Fitzgerald M."/>
            <person name="Haas B."/>
            <person name="Abouelleil A."/>
            <person name="Alvarado L."/>
            <person name="Arachchi H.M."/>
            <person name="Berlin A.M."/>
            <person name="Chapman S.B."/>
            <person name="Dewar J."/>
            <person name="Goldberg J."/>
            <person name="Griggs A."/>
            <person name="Gujja S."/>
            <person name="Hansen M."/>
            <person name="Howarth C."/>
            <person name="Imamovic A."/>
            <person name="Larimer J."/>
            <person name="McCowan C."/>
            <person name="Murphy C."/>
            <person name="Neiman D."/>
            <person name="Pearson M."/>
            <person name="Priest M."/>
            <person name="Roberts A."/>
            <person name="Saif S."/>
            <person name="Shea T."/>
            <person name="Sisk P."/>
            <person name="Sykes S."/>
            <person name="Wortman J."/>
            <person name="Nusbaum C."/>
            <person name="Birren B."/>
        </authorList>
    </citation>
    <scope>NUCLEOTIDE SEQUENCE [LARGE SCALE GENOMIC DNA]</scope>
    <source>
        <strain evidence="2 4">ATCC BAA-350</strain>
    </source>
</reference>
<evidence type="ECO:0000313" key="5">
    <source>
        <dbReference type="Proteomes" id="UP000014160"/>
    </source>
</evidence>
<dbReference type="AlphaFoldDB" id="R2XWV0"/>
<sequence>MRSKHLLPKVATYLVGAGIVLMMLGYALSGFSGERYRMDYHDRHWYNVVSFYSE</sequence>
<comment type="caution">
    <text evidence="2">The sequence shown here is derived from an EMBL/GenBank/DDBJ whole genome shotgun (WGS) entry which is preliminary data.</text>
</comment>
<evidence type="ECO:0000256" key="1">
    <source>
        <dbReference type="SAM" id="Phobius"/>
    </source>
</evidence>
<dbReference type="EMBL" id="ASWH01000002">
    <property type="protein sequence ID" value="EOW79125.1"/>
    <property type="molecule type" value="Genomic_DNA"/>
</dbReference>
<evidence type="ECO:0000313" key="4">
    <source>
        <dbReference type="Proteomes" id="UP000013750"/>
    </source>
</evidence>
<dbReference type="HOGENOM" id="CLU_213166_0_0_9"/>
<protein>
    <submittedName>
        <fullName evidence="2">Uncharacterized protein</fullName>
    </submittedName>
</protein>
<evidence type="ECO:0000313" key="2">
    <source>
        <dbReference type="EMBL" id="EOI58998.1"/>
    </source>
</evidence>
<keyword evidence="5" id="KW-1185">Reference proteome</keyword>
<gene>
    <name evidence="3" type="ORF">I592_03263</name>
    <name evidence="2" type="ORF">UKC_00184</name>
</gene>
<dbReference type="RefSeq" id="WP_010778635.1">
    <property type="nucleotide sequence ID" value="NZ_ASWH01000002.1"/>
</dbReference>
<feature type="transmembrane region" description="Helical" evidence="1">
    <location>
        <begin position="6"/>
        <end position="28"/>
    </location>
</feature>
<dbReference type="eggNOG" id="ENOG50307VE">
    <property type="taxonomic scope" value="Bacteria"/>
</dbReference>